<dbReference type="AlphaFoldDB" id="Q2JEV3"/>
<dbReference type="Pfam" id="PF00903">
    <property type="entry name" value="Glyoxalase"/>
    <property type="match status" value="1"/>
</dbReference>
<sequence>MFPRRAPRVPTGFRCGGCGGRGGRASQRPGPVGMPSRATSLYGVVVWITATRRPAPREITVEIKELGHLVLYVRDIERSSAFYRDVLGWRQIFPDPAGADGNPLRAPAAAFSSGRTHHELLLIEVGEDAAAIPQGRRVGLYHFGLKVGDSDDELRAVLARLHDADVTVVGASDHTVTHSLYILDPDGNEIELYIDVPGVDWRSTPALAAAPVRPLRL</sequence>
<name>Q2JEV3_FRACC</name>
<proteinExistence type="predicted"/>
<evidence type="ECO:0000259" key="1">
    <source>
        <dbReference type="PROSITE" id="PS51819"/>
    </source>
</evidence>
<gene>
    <name evidence="2" type="ordered locus">Francci3_0805</name>
</gene>
<dbReference type="SUPFAM" id="SSF54593">
    <property type="entry name" value="Glyoxalase/Bleomycin resistance protein/Dihydroxybiphenyl dioxygenase"/>
    <property type="match status" value="1"/>
</dbReference>
<dbReference type="HOGENOM" id="CLU_046006_19_1_11"/>
<accession>Q2JEV3</accession>
<dbReference type="KEGG" id="fra:Francci3_0805"/>
<dbReference type="PANTHER" id="PTHR43279">
    <property type="entry name" value="CATECHOL-2,3-DIOXYGENASE"/>
    <property type="match status" value="1"/>
</dbReference>
<dbReference type="Gene3D" id="3.10.180.10">
    <property type="entry name" value="2,3-Dihydroxybiphenyl 1,2-Dioxygenase, domain 1"/>
    <property type="match status" value="1"/>
</dbReference>
<dbReference type="InterPro" id="IPR037523">
    <property type="entry name" value="VOC_core"/>
</dbReference>
<dbReference type="PROSITE" id="PS51819">
    <property type="entry name" value="VOC"/>
    <property type="match status" value="1"/>
</dbReference>
<protein>
    <submittedName>
        <fullName evidence="2">Glyoxalase/bleomycin resistance protein/dioxygenase</fullName>
    </submittedName>
</protein>
<dbReference type="InterPro" id="IPR004360">
    <property type="entry name" value="Glyas_Fos-R_dOase_dom"/>
</dbReference>
<dbReference type="Proteomes" id="UP000001937">
    <property type="component" value="Chromosome"/>
</dbReference>
<evidence type="ECO:0000313" key="2">
    <source>
        <dbReference type="EMBL" id="ABD10189.1"/>
    </source>
</evidence>
<dbReference type="EMBL" id="CP000249">
    <property type="protein sequence ID" value="ABD10189.1"/>
    <property type="molecule type" value="Genomic_DNA"/>
</dbReference>
<keyword evidence="3" id="KW-1185">Reference proteome</keyword>
<evidence type="ECO:0000313" key="3">
    <source>
        <dbReference type="Proteomes" id="UP000001937"/>
    </source>
</evidence>
<reference evidence="2 3" key="1">
    <citation type="journal article" date="2007" name="Genome Res.">
        <title>Genome characteristics of facultatively symbiotic Frankia sp. strains reflect host range and host plant biogeography.</title>
        <authorList>
            <person name="Normand P."/>
            <person name="Lapierre P."/>
            <person name="Tisa L.S."/>
            <person name="Gogarten J.P."/>
            <person name="Alloisio N."/>
            <person name="Bagnarol E."/>
            <person name="Bassi C.A."/>
            <person name="Berry A.M."/>
            <person name="Bickhart D.M."/>
            <person name="Choisne N."/>
            <person name="Couloux A."/>
            <person name="Cournoyer B."/>
            <person name="Cruveiller S."/>
            <person name="Daubin V."/>
            <person name="Demange N."/>
            <person name="Francino M.P."/>
            <person name="Goltsman E."/>
            <person name="Huang Y."/>
            <person name="Kopp O.R."/>
            <person name="Labarre L."/>
            <person name="Lapidus A."/>
            <person name="Lavire C."/>
            <person name="Marechal J."/>
            <person name="Martinez M."/>
            <person name="Mastronunzio J.E."/>
            <person name="Mullin B.C."/>
            <person name="Niemann J."/>
            <person name="Pujic P."/>
            <person name="Rawnsley T."/>
            <person name="Rouy Z."/>
            <person name="Schenowitz C."/>
            <person name="Sellstedt A."/>
            <person name="Tavares F."/>
            <person name="Tomkins J.P."/>
            <person name="Vallenet D."/>
            <person name="Valverde C."/>
            <person name="Wall L.G."/>
            <person name="Wang Y."/>
            <person name="Medigue C."/>
            <person name="Benson D.R."/>
        </authorList>
    </citation>
    <scope>NUCLEOTIDE SEQUENCE [LARGE SCALE GENOMIC DNA]</scope>
    <source>
        <strain evidence="3">DSM 45818 / CECT 9043 / CcI3</strain>
    </source>
</reference>
<dbReference type="PANTHER" id="PTHR43279:SF1">
    <property type="entry name" value="CATECHOL-2,3-DIOXYGENASE"/>
    <property type="match status" value="1"/>
</dbReference>
<dbReference type="eggNOG" id="COG2514">
    <property type="taxonomic scope" value="Bacteria"/>
</dbReference>
<feature type="domain" description="VOC" evidence="1">
    <location>
        <begin position="65"/>
        <end position="195"/>
    </location>
</feature>
<organism evidence="2 3">
    <name type="scientific">Frankia casuarinae (strain DSM 45818 / CECT 9043 / HFP020203 / CcI3)</name>
    <dbReference type="NCBI Taxonomy" id="106370"/>
    <lineage>
        <taxon>Bacteria</taxon>
        <taxon>Bacillati</taxon>
        <taxon>Actinomycetota</taxon>
        <taxon>Actinomycetes</taxon>
        <taxon>Frankiales</taxon>
        <taxon>Frankiaceae</taxon>
        <taxon>Frankia</taxon>
    </lineage>
</organism>
<dbReference type="PhylomeDB" id="Q2JEV3"/>
<dbReference type="InterPro" id="IPR029068">
    <property type="entry name" value="Glyas_Bleomycin-R_OHBP_Dase"/>
</dbReference>